<proteinExistence type="predicted"/>
<sequence length="85" mass="9645">WMKRVSLPLRQAPQSSLLTASILFPTTRFVTLRLQSRDTKSRCVWIPYRRAARPEITGAKFTPLSTISPGVVSRFLIRSIFAAEP</sequence>
<evidence type="ECO:0000313" key="1">
    <source>
        <dbReference type="EMBL" id="CAA9572586.1"/>
    </source>
</evidence>
<feature type="non-terminal residue" evidence="1">
    <location>
        <position position="1"/>
    </location>
</feature>
<name>A0A6J4V8W1_9CYAN</name>
<protein>
    <submittedName>
        <fullName evidence="1">Uncharacterized protein</fullName>
    </submittedName>
</protein>
<organism evidence="1">
    <name type="scientific">uncultured Synechococcales cyanobacterium</name>
    <dbReference type="NCBI Taxonomy" id="1936017"/>
    <lineage>
        <taxon>Bacteria</taxon>
        <taxon>Bacillati</taxon>
        <taxon>Cyanobacteriota</taxon>
        <taxon>Cyanophyceae</taxon>
        <taxon>Synechococcales</taxon>
        <taxon>environmental samples</taxon>
    </lineage>
</organism>
<dbReference type="EMBL" id="CADCWO010000103">
    <property type="protein sequence ID" value="CAA9572586.1"/>
    <property type="molecule type" value="Genomic_DNA"/>
</dbReference>
<dbReference type="AlphaFoldDB" id="A0A6J4V8W1"/>
<feature type="non-terminal residue" evidence="1">
    <location>
        <position position="85"/>
    </location>
</feature>
<accession>A0A6J4V8W1</accession>
<reference evidence="1" key="1">
    <citation type="submission" date="2020-02" db="EMBL/GenBank/DDBJ databases">
        <authorList>
            <person name="Meier V. D."/>
        </authorList>
    </citation>
    <scope>NUCLEOTIDE SEQUENCE</scope>
    <source>
        <strain evidence="1">AVDCRST_MAG81</strain>
    </source>
</reference>
<gene>
    <name evidence="1" type="ORF">AVDCRST_MAG81-2957</name>
</gene>